<organism evidence="2 3">
    <name type="scientific">Punica granatum</name>
    <name type="common">Pomegranate</name>
    <dbReference type="NCBI Taxonomy" id="22663"/>
    <lineage>
        <taxon>Eukaryota</taxon>
        <taxon>Viridiplantae</taxon>
        <taxon>Streptophyta</taxon>
        <taxon>Embryophyta</taxon>
        <taxon>Tracheophyta</taxon>
        <taxon>Spermatophyta</taxon>
        <taxon>Magnoliopsida</taxon>
        <taxon>eudicotyledons</taxon>
        <taxon>Gunneridae</taxon>
        <taxon>Pentapetalae</taxon>
        <taxon>rosids</taxon>
        <taxon>malvids</taxon>
        <taxon>Myrtales</taxon>
        <taxon>Lythraceae</taxon>
        <taxon>Punica</taxon>
    </lineage>
</organism>
<dbReference type="Proteomes" id="UP000233551">
    <property type="component" value="Unassembled WGS sequence"/>
</dbReference>
<reference evidence="2 3" key="1">
    <citation type="submission" date="2017-11" db="EMBL/GenBank/DDBJ databases">
        <title>De-novo sequencing of pomegranate (Punica granatum L.) genome.</title>
        <authorList>
            <person name="Akparov Z."/>
            <person name="Amiraslanov A."/>
            <person name="Hajiyeva S."/>
            <person name="Abbasov M."/>
            <person name="Kaur K."/>
            <person name="Hamwieh A."/>
            <person name="Solovyev V."/>
            <person name="Salamov A."/>
            <person name="Braich B."/>
            <person name="Kosarev P."/>
            <person name="Mahmoud A."/>
            <person name="Hajiyev E."/>
            <person name="Babayeva S."/>
            <person name="Izzatullayeva V."/>
            <person name="Mammadov A."/>
            <person name="Mammadov A."/>
            <person name="Sharifova S."/>
            <person name="Ojaghi J."/>
            <person name="Eynullazada K."/>
            <person name="Bayramov B."/>
            <person name="Abdulazimova A."/>
            <person name="Shahmuradov I."/>
        </authorList>
    </citation>
    <scope>NUCLEOTIDE SEQUENCE [LARGE SCALE GENOMIC DNA]</scope>
    <source>
        <strain evidence="3">cv. AG2017</strain>
        <tissue evidence="2">Leaf</tissue>
    </source>
</reference>
<dbReference type="EMBL" id="PGOL01000306">
    <property type="protein sequence ID" value="PKI72854.1"/>
    <property type="molecule type" value="Genomic_DNA"/>
</dbReference>
<keyword evidence="3" id="KW-1185">Reference proteome</keyword>
<dbReference type="AlphaFoldDB" id="A0A2I0KWK8"/>
<protein>
    <submittedName>
        <fullName evidence="2">Uncharacterized protein</fullName>
    </submittedName>
</protein>
<accession>A0A2I0KWK8</accession>
<evidence type="ECO:0000313" key="2">
    <source>
        <dbReference type="EMBL" id="PKI72854.1"/>
    </source>
</evidence>
<feature type="region of interest" description="Disordered" evidence="1">
    <location>
        <begin position="136"/>
        <end position="164"/>
    </location>
</feature>
<name>A0A2I0KWK8_PUNGR</name>
<evidence type="ECO:0000313" key="3">
    <source>
        <dbReference type="Proteomes" id="UP000233551"/>
    </source>
</evidence>
<sequence length="249" mass="27160">MARRPTLCKLEFRLIRARMHATHRTAWDYPPSLGTRDEHGREGVATYCLRPEGRWPLSCLGLGVHGTRRTSRTSWIVAGTNCLRPPQQVTDPNAALGLQMGVEGRQRHATRTRRALNGHEKLRETGVATVGCANLQGERGENNHDRVHAGSKPVKAVNARPKPAKAVNVRPKPVNAVNVRSKPVKVVNAGPRPGKAVNAGPRPAKAVHVMLRPAKAYKCGAEACESSKCEADAREARKAVNVNVKSEKQ</sequence>
<proteinExistence type="predicted"/>
<feature type="compositionally biased region" description="Basic and acidic residues" evidence="1">
    <location>
        <begin position="138"/>
        <end position="148"/>
    </location>
</feature>
<evidence type="ECO:0000256" key="1">
    <source>
        <dbReference type="SAM" id="MobiDB-lite"/>
    </source>
</evidence>
<gene>
    <name evidence="2" type="ORF">CRG98_006722</name>
</gene>
<comment type="caution">
    <text evidence="2">The sequence shown here is derived from an EMBL/GenBank/DDBJ whole genome shotgun (WGS) entry which is preliminary data.</text>
</comment>